<name>A0A2G2W2F3_CAPBA</name>
<dbReference type="OrthoDB" id="10518333at2759"/>
<reference evidence="2" key="2">
    <citation type="journal article" date="2017" name="J. Anim. Genet.">
        <title>Multiple reference genome sequences of hot pepper reveal the massive evolution of plant disease resistance genes by retroduplication.</title>
        <authorList>
            <person name="Kim S."/>
            <person name="Park J."/>
            <person name="Yeom S.-I."/>
            <person name="Kim Y.-M."/>
            <person name="Seo E."/>
            <person name="Kim K.-T."/>
            <person name="Kim M.-S."/>
            <person name="Lee J.M."/>
            <person name="Cheong K."/>
            <person name="Shin H.-S."/>
            <person name="Kim S.-B."/>
            <person name="Han K."/>
            <person name="Lee J."/>
            <person name="Park M."/>
            <person name="Lee H.-A."/>
            <person name="Lee H.-Y."/>
            <person name="Lee Y."/>
            <person name="Oh S."/>
            <person name="Lee J.H."/>
            <person name="Choi E."/>
            <person name="Choi E."/>
            <person name="Lee S.E."/>
            <person name="Jeon J."/>
            <person name="Kim H."/>
            <person name="Choi G."/>
            <person name="Song H."/>
            <person name="Lee J."/>
            <person name="Lee S.-C."/>
            <person name="Kwon J.-K."/>
            <person name="Lee H.-Y."/>
            <person name="Koo N."/>
            <person name="Hong Y."/>
            <person name="Kim R.W."/>
            <person name="Kang W.-H."/>
            <person name="Huh J.H."/>
            <person name="Kang B.-C."/>
            <person name="Yang T.-J."/>
            <person name="Lee Y.-H."/>
            <person name="Bennetzen J.L."/>
            <person name="Choi D."/>
        </authorList>
    </citation>
    <scope>NUCLEOTIDE SEQUENCE [LARGE SCALE GENOMIC DNA]</scope>
    <source>
        <strain evidence="2">cv. PBC81</strain>
    </source>
</reference>
<proteinExistence type="predicted"/>
<dbReference type="AlphaFoldDB" id="A0A2G2W2F3"/>
<organism evidence="1 2">
    <name type="scientific">Capsicum baccatum</name>
    <name type="common">Peruvian pepper</name>
    <dbReference type="NCBI Taxonomy" id="33114"/>
    <lineage>
        <taxon>Eukaryota</taxon>
        <taxon>Viridiplantae</taxon>
        <taxon>Streptophyta</taxon>
        <taxon>Embryophyta</taxon>
        <taxon>Tracheophyta</taxon>
        <taxon>Spermatophyta</taxon>
        <taxon>Magnoliopsida</taxon>
        <taxon>eudicotyledons</taxon>
        <taxon>Gunneridae</taxon>
        <taxon>Pentapetalae</taxon>
        <taxon>asterids</taxon>
        <taxon>lamiids</taxon>
        <taxon>Solanales</taxon>
        <taxon>Solanaceae</taxon>
        <taxon>Solanoideae</taxon>
        <taxon>Capsiceae</taxon>
        <taxon>Capsicum</taxon>
    </lineage>
</organism>
<dbReference type="EMBL" id="MLFT02000009">
    <property type="protein sequence ID" value="PHT39410.1"/>
    <property type="molecule type" value="Genomic_DNA"/>
</dbReference>
<gene>
    <name evidence="1" type="ORF">CQW23_22983</name>
</gene>
<evidence type="ECO:0008006" key="3">
    <source>
        <dbReference type="Google" id="ProtNLM"/>
    </source>
</evidence>
<reference evidence="1 2" key="1">
    <citation type="journal article" date="2017" name="Genome Biol.">
        <title>New reference genome sequences of hot pepper reveal the massive evolution of plant disease-resistance genes by retroduplication.</title>
        <authorList>
            <person name="Kim S."/>
            <person name="Park J."/>
            <person name="Yeom S.I."/>
            <person name="Kim Y.M."/>
            <person name="Seo E."/>
            <person name="Kim K.T."/>
            <person name="Kim M.S."/>
            <person name="Lee J.M."/>
            <person name="Cheong K."/>
            <person name="Shin H.S."/>
            <person name="Kim S.B."/>
            <person name="Han K."/>
            <person name="Lee J."/>
            <person name="Park M."/>
            <person name="Lee H.A."/>
            <person name="Lee H.Y."/>
            <person name="Lee Y."/>
            <person name="Oh S."/>
            <person name="Lee J.H."/>
            <person name="Choi E."/>
            <person name="Choi E."/>
            <person name="Lee S.E."/>
            <person name="Jeon J."/>
            <person name="Kim H."/>
            <person name="Choi G."/>
            <person name="Song H."/>
            <person name="Lee J."/>
            <person name="Lee S.C."/>
            <person name="Kwon J.K."/>
            <person name="Lee H.Y."/>
            <person name="Koo N."/>
            <person name="Hong Y."/>
            <person name="Kim R.W."/>
            <person name="Kang W.H."/>
            <person name="Huh J.H."/>
            <person name="Kang B.C."/>
            <person name="Yang T.J."/>
            <person name="Lee Y.H."/>
            <person name="Bennetzen J.L."/>
            <person name="Choi D."/>
        </authorList>
    </citation>
    <scope>NUCLEOTIDE SEQUENCE [LARGE SCALE GENOMIC DNA]</scope>
    <source>
        <strain evidence="2">cv. PBC81</strain>
    </source>
</reference>
<accession>A0A2G2W2F3</accession>
<sequence>MISSEVVARELSETPNTEKEVDLDHYYGGKGGYKKGGYHKGCYHKCKYHKCCTYEEYMALGIATESETPNLTETPNSEKEVDLDHYYGGKGGYKKGGYHKGCYHKCKYHKCCTYEEYMALGIATESEPQN</sequence>
<comment type="caution">
    <text evidence="1">The sequence shown here is derived from an EMBL/GenBank/DDBJ whole genome shotgun (WGS) entry which is preliminary data.</text>
</comment>
<evidence type="ECO:0000313" key="2">
    <source>
        <dbReference type="Proteomes" id="UP000224567"/>
    </source>
</evidence>
<evidence type="ECO:0000313" key="1">
    <source>
        <dbReference type="EMBL" id="PHT39410.1"/>
    </source>
</evidence>
<keyword evidence="2" id="KW-1185">Reference proteome</keyword>
<dbReference type="Proteomes" id="UP000224567">
    <property type="component" value="Unassembled WGS sequence"/>
</dbReference>
<protein>
    <recommendedName>
        <fullName evidence="3">Glycine-rich protein</fullName>
    </recommendedName>
</protein>